<evidence type="ECO:0000256" key="3">
    <source>
        <dbReference type="ARBA" id="ARBA00023125"/>
    </source>
</evidence>
<feature type="region of interest" description="Disordered" evidence="6">
    <location>
        <begin position="575"/>
        <end position="599"/>
    </location>
</feature>
<dbReference type="Pfam" id="PF04082">
    <property type="entry name" value="Fungal_trans"/>
    <property type="match status" value="1"/>
</dbReference>
<dbReference type="PANTHER" id="PTHR47540:SF6">
    <property type="entry name" value="ZN(II)2CYS6 TRANSCRIPTION FACTOR (EUROFUNG)"/>
    <property type="match status" value="1"/>
</dbReference>
<evidence type="ECO:0000256" key="2">
    <source>
        <dbReference type="ARBA" id="ARBA00023015"/>
    </source>
</evidence>
<comment type="subcellular location">
    <subcellularLocation>
        <location evidence="1">Nucleus</location>
    </subcellularLocation>
</comment>
<sequence>MAEESSPDASNSPTAEPTTASRRRKRSYIAYLHRLQNNRDAEGPQADHDDSIHVGADEPSMVQESRASSQGAPPVDPDPDPDFGLNVEADMSRVDPHISNPIHEPDRLFALDQASRQQFVGESTCLAFGDRILQCLNPQPTTTPLPASHQYVHNPVFARQLNSVASCKFPERIRANLLVRVALRFIGQDYHLFLHHDFLNKFDEAYGSRQSPEYDSVWISAKEARPSSVPGTGYFLTAVGLLQDLFEEPSIAQIETLLLFCFYSNVLGRVKSAHMYSGMAVRSSTCLGLHRSLPDTSILSPIEREHRTRLWWTVYIFDRSTCSKLGQPLTIQDADIDVGMPSLDILIPESQTRLGSPDHLIAYINLAQITGFIMRDIYAPASKANGGRLVQNVRTILQKLRKWDAHVPARLRWNPEGGVPRSVASLQLHFNQCIILTTRPILLHIFKIRNPFASHTATTSGGTNPPQLSDTTKSLADSCVAAARTSNTILSQLFVENALATCGYFDAHHLFASTLVLIISAISSPNSSDSDAVQTAFQLLMVMRDNGNAAAGEYFSRLLQIQWAVSRLFTQATTTEETTPAMDAPSGTTGNVTAPNPPSGLAELDDYDWSKFVIPTSLYTTYDETAGMGTISADPLDNPLLQAFLDHTDGSREENTIFNTEDVDFML</sequence>
<evidence type="ECO:0000313" key="8">
    <source>
        <dbReference type="EMBL" id="KAK7418126.1"/>
    </source>
</evidence>
<protein>
    <recommendedName>
        <fullName evidence="7">Xylanolytic transcriptional activator regulatory domain-containing protein</fullName>
    </recommendedName>
</protein>
<proteinExistence type="predicted"/>
<dbReference type="Proteomes" id="UP001498476">
    <property type="component" value="Unassembled WGS sequence"/>
</dbReference>
<organism evidence="8 9">
    <name type="scientific">Neonectria punicea</name>
    <dbReference type="NCBI Taxonomy" id="979145"/>
    <lineage>
        <taxon>Eukaryota</taxon>
        <taxon>Fungi</taxon>
        <taxon>Dikarya</taxon>
        <taxon>Ascomycota</taxon>
        <taxon>Pezizomycotina</taxon>
        <taxon>Sordariomycetes</taxon>
        <taxon>Hypocreomycetidae</taxon>
        <taxon>Hypocreales</taxon>
        <taxon>Nectriaceae</taxon>
        <taxon>Neonectria</taxon>
    </lineage>
</organism>
<keyword evidence="5" id="KW-0539">Nucleus</keyword>
<keyword evidence="3" id="KW-0238">DNA-binding</keyword>
<evidence type="ECO:0000259" key="7">
    <source>
        <dbReference type="SMART" id="SM00906"/>
    </source>
</evidence>
<accession>A0ABR1HC58</accession>
<feature type="compositionally biased region" description="Polar residues" evidence="6">
    <location>
        <begin position="7"/>
        <end position="20"/>
    </location>
</feature>
<feature type="domain" description="Xylanolytic transcriptional activator regulatory" evidence="7">
    <location>
        <begin position="273"/>
        <end position="347"/>
    </location>
</feature>
<feature type="compositionally biased region" description="Polar residues" evidence="6">
    <location>
        <begin position="62"/>
        <end position="71"/>
    </location>
</feature>
<feature type="compositionally biased region" description="Basic and acidic residues" evidence="6">
    <location>
        <begin position="37"/>
        <end position="56"/>
    </location>
</feature>
<keyword evidence="4" id="KW-0804">Transcription</keyword>
<name>A0ABR1HC58_9HYPO</name>
<evidence type="ECO:0000256" key="6">
    <source>
        <dbReference type="SAM" id="MobiDB-lite"/>
    </source>
</evidence>
<comment type="caution">
    <text evidence="8">The sequence shown here is derived from an EMBL/GenBank/DDBJ whole genome shotgun (WGS) entry which is preliminary data.</text>
</comment>
<dbReference type="EMBL" id="JAZAVJ010000050">
    <property type="protein sequence ID" value="KAK7418126.1"/>
    <property type="molecule type" value="Genomic_DNA"/>
</dbReference>
<evidence type="ECO:0000256" key="4">
    <source>
        <dbReference type="ARBA" id="ARBA00023163"/>
    </source>
</evidence>
<evidence type="ECO:0000256" key="1">
    <source>
        <dbReference type="ARBA" id="ARBA00004123"/>
    </source>
</evidence>
<dbReference type="PANTHER" id="PTHR47540">
    <property type="entry name" value="THIAMINE REPRESSIBLE GENES REGULATORY PROTEIN THI5"/>
    <property type="match status" value="1"/>
</dbReference>
<keyword evidence="9" id="KW-1185">Reference proteome</keyword>
<dbReference type="InterPro" id="IPR007219">
    <property type="entry name" value="XnlR_reg_dom"/>
</dbReference>
<dbReference type="InterPro" id="IPR051711">
    <property type="entry name" value="Stress_Response_Reg"/>
</dbReference>
<dbReference type="CDD" id="cd12148">
    <property type="entry name" value="fungal_TF_MHR"/>
    <property type="match status" value="1"/>
</dbReference>
<gene>
    <name evidence="8" type="ORF">QQX98_004101</name>
</gene>
<evidence type="ECO:0000313" key="9">
    <source>
        <dbReference type="Proteomes" id="UP001498476"/>
    </source>
</evidence>
<reference evidence="8 9" key="1">
    <citation type="journal article" date="2025" name="Microbiol. Resour. Announc.">
        <title>Draft genome sequences for Neonectria magnoliae and Neonectria punicea, canker pathogens of Liriodendron tulipifera and Acer saccharum in West Virginia.</title>
        <authorList>
            <person name="Petronek H.M."/>
            <person name="Kasson M.T."/>
            <person name="Metheny A.M."/>
            <person name="Stauder C.M."/>
            <person name="Lovett B."/>
            <person name="Lynch S.C."/>
            <person name="Garnas J.R."/>
            <person name="Kasson L.R."/>
            <person name="Stajich J.E."/>
        </authorList>
    </citation>
    <scope>NUCLEOTIDE SEQUENCE [LARGE SCALE GENOMIC DNA]</scope>
    <source>
        <strain evidence="8 9">NRRL 64653</strain>
    </source>
</reference>
<feature type="region of interest" description="Disordered" evidence="6">
    <location>
        <begin position="1"/>
        <end position="81"/>
    </location>
</feature>
<keyword evidence="2" id="KW-0805">Transcription regulation</keyword>
<evidence type="ECO:0000256" key="5">
    <source>
        <dbReference type="ARBA" id="ARBA00023242"/>
    </source>
</evidence>
<dbReference type="SMART" id="SM00906">
    <property type="entry name" value="Fungal_trans"/>
    <property type="match status" value="1"/>
</dbReference>